<comment type="caution">
    <text evidence="3">The sequence shown here is derived from an EMBL/GenBank/DDBJ whole genome shotgun (WGS) entry which is preliminary data.</text>
</comment>
<sequence length="273" mass="30691">MKTPLKTTIISLFLFFILLFFSFLLNQSIMAASIAATTSIILLFGFMLLAGILDGFNPCAFSTLLLWTGFLLNRFGSEIDNDLNIERQRKNILSYAFFYAFGIFLIYILLGIGILELFQISSFQTKTLAQTAGFLVVVLGVFMVRDSLFKQSQAIIKMPRFLHPIYKKYSNPVSKFGSFFSGLVIGLCTVPCGGAIYMAILIIIQSKPFVVKYPLLFVYNLGFILPVVIFALILSNKKLLQSISQDFILMRNKLRLMIGIITILLGFSSIWLA</sequence>
<accession>A0ABV1F5C6</accession>
<dbReference type="RefSeq" id="WP_031539157.1">
    <property type="nucleotide sequence ID" value="NZ_JBBMFN010000041.1"/>
</dbReference>
<protein>
    <submittedName>
        <fullName evidence="3">Cytochrome c biogenesis protein CcdA</fullName>
    </submittedName>
</protein>
<feature type="transmembrane region" description="Helical" evidence="1">
    <location>
        <begin position="176"/>
        <end position="204"/>
    </location>
</feature>
<evidence type="ECO:0000259" key="2">
    <source>
        <dbReference type="Pfam" id="PF13386"/>
    </source>
</evidence>
<feature type="domain" description="Urease accessory protein UreH-like transmembrane" evidence="2">
    <location>
        <begin position="88"/>
        <end position="266"/>
    </location>
</feature>
<feature type="transmembrane region" description="Helical" evidence="1">
    <location>
        <begin position="92"/>
        <end position="115"/>
    </location>
</feature>
<dbReference type="Proteomes" id="UP001465426">
    <property type="component" value="Unassembled WGS sequence"/>
</dbReference>
<gene>
    <name evidence="3" type="ORF">WMO63_15495</name>
</gene>
<reference evidence="3 4" key="1">
    <citation type="submission" date="2024-03" db="EMBL/GenBank/DDBJ databases">
        <title>Human intestinal bacterial collection.</title>
        <authorList>
            <person name="Pauvert C."/>
            <person name="Hitch T.C.A."/>
            <person name="Clavel T."/>
        </authorList>
    </citation>
    <scope>NUCLEOTIDE SEQUENCE [LARGE SCALE GENOMIC DNA]</scope>
    <source>
        <strain evidence="3 4">CLA-SR-H024</strain>
    </source>
</reference>
<feature type="transmembrane region" description="Helical" evidence="1">
    <location>
        <begin position="41"/>
        <end position="72"/>
    </location>
</feature>
<dbReference type="PANTHER" id="PTHR31272">
    <property type="entry name" value="CYTOCHROME C-TYPE BIOGENESIS PROTEIN HI_1454-RELATED"/>
    <property type="match status" value="1"/>
</dbReference>
<keyword evidence="1" id="KW-0812">Transmembrane</keyword>
<dbReference type="InterPro" id="IPR039447">
    <property type="entry name" value="UreH-like_TM_dom"/>
</dbReference>
<feature type="transmembrane region" description="Helical" evidence="1">
    <location>
        <begin position="254"/>
        <end position="272"/>
    </location>
</feature>
<keyword evidence="4" id="KW-1185">Reference proteome</keyword>
<name>A0ABV1F5C6_9BACI</name>
<dbReference type="EMBL" id="JBBMFN010000041">
    <property type="protein sequence ID" value="MEQ2467059.1"/>
    <property type="molecule type" value="Genomic_DNA"/>
</dbReference>
<feature type="transmembrane region" description="Helical" evidence="1">
    <location>
        <begin position="216"/>
        <end position="234"/>
    </location>
</feature>
<organism evidence="3 4">
    <name type="scientific">Niallia hominis</name>
    <dbReference type="NCBI Taxonomy" id="3133173"/>
    <lineage>
        <taxon>Bacteria</taxon>
        <taxon>Bacillati</taxon>
        <taxon>Bacillota</taxon>
        <taxon>Bacilli</taxon>
        <taxon>Bacillales</taxon>
        <taxon>Bacillaceae</taxon>
        <taxon>Niallia</taxon>
    </lineage>
</organism>
<dbReference type="InterPro" id="IPR051790">
    <property type="entry name" value="Cytochrome_c-biogenesis_DsbD"/>
</dbReference>
<dbReference type="PANTHER" id="PTHR31272:SF9">
    <property type="entry name" value="BLL1027 PROTEIN"/>
    <property type="match status" value="1"/>
</dbReference>
<evidence type="ECO:0000256" key="1">
    <source>
        <dbReference type="SAM" id="Phobius"/>
    </source>
</evidence>
<evidence type="ECO:0000313" key="4">
    <source>
        <dbReference type="Proteomes" id="UP001465426"/>
    </source>
</evidence>
<keyword evidence="1" id="KW-0472">Membrane</keyword>
<proteinExistence type="predicted"/>
<dbReference type="Pfam" id="PF13386">
    <property type="entry name" value="DsbD_2"/>
    <property type="match status" value="1"/>
</dbReference>
<feature type="transmembrane region" description="Helical" evidence="1">
    <location>
        <begin position="127"/>
        <end position="144"/>
    </location>
</feature>
<evidence type="ECO:0000313" key="3">
    <source>
        <dbReference type="EMBL" id="MEQ2467059.1"/>
    </source>
</evidence>
<keyword evidence="1" id="KW-1133">Transmembrane helix</keyword>